<protein>
    <recommendedName>
        <fullName evidence="4">DUF1641 domain-containing protein</fullName>
    </recommendedName>
</protein>
<evidence type="ECO:0008006" key="4">
    <source>
        <dbReference type="Google" id="ProtNLM"/>
    </source>
</evidence>
<dbReference type="Proteomes" id="UP000308230">
    <property type="component" value="Unassembled WGS sequence"/>
</dbReference>
<reference evidence="2 3" key="1">
    <citation type="submission" date="2019-04" db="EMBL/GenBank/DDBJ databases">
        <title>Bacillus caeni sp. nov., a bacterium isolated from mangrove sediment.</title>
        <authorList>
            <person name="Huang H."/>
            <person name="Mo K."/>
            <person name="Hu Y."/>
        </authorList>
    </citation>
    <scope>NUCLEOTIDE SEQUENCE [LARGE SCALE GENOMIC DNA]</scope>
    <source>
        <strain evidence="2 3">HB172195</strain>
    </source>
</reference>
<dbReference type="AlphaFoldDB" id="A0A5R9F8V7"/>
<gene>
    <name evidence="2" type="ORF">FCL54_12175</name>
</gene>
<proteinExistence type="predicted"/>
<accession>A0A5R9F8V7</accession>
<name>A0A5R9F8V7_9BACL</name>
<evidence type="ECO:0000313" key="3">
    <source>
        <dbReference type="Proteomes" id="UP000308230"/>
    </source>
</evidence>
<comment type="caution">
    <text evidence="2">The sequence shown here is derived from an EMBL/GenBank/DDBJ whole genome shotgun (WGS) entry which is preliminary data.</text>
</comment>
<dbReference type="EMBL" id="SWLG01000007">
    <property type="protein sequence ID" value="TLS37273.1"/>
    <property type="molecule type" value="Genomic_DNA"/>
</dbReference>
<evidence type="ECO:0000313" key="2">
    <source>
        <dbReference type="EMBL" id="TLS37273.1"/>
    </source>
</evidence>
<dbReference type="OrthoDB" id="2357456at2"/>
<sequence>MGTTSETKPMEELIESIEKTEQIESLNYLVTKLPELVQTLKSLEDVSVFVKSTLNDKQSLEAVLSDAETRLGQLNLNQTSFESLAKTIELLPRMVPYLEKLEELLVFFSSVLKDRESLDFVKEDLQKAVEPLNRGVSIVKETNQRFEQKQDDSNVSILRIFKLTKDPSVQRALKYTETMLEVISEKK</sequence>
<organism evidence="2 3">
    <name type="scientific">Exobacillus caeni</name>
    <dbReference type="NCBI Taxonomy" id="2574798"/>
    <lineage>
        <taxon>Bacteria</taxon>
        <taxon>Bacillati</taxon>
        <taxon>Bacillota</taxon>
        <taxon>Bacilli</taxon>
        <taxon>Bacillales</taxon>
        <taxon>Guptibacillaceae</taxon>
        <taxon>Exobacillus</taxon>
    </lineage>
</organism>
<evidence type="ECO:0000256" key="1">
    <source>
        <dbReference type="SAM" id="Coils"/>
    </source>
</evidence>
<keyword evidence="3" id="KW-1185">Reference proteome</keyword>
<keyword evidence="1" id="KW-0175">Coiled coil</keyword>
<feature type="coiled-coil region" evidence="1">
    <location>
        <begin position="50"/>
        <end position="77"/>
    </location>
</feature>
<dbReference type="RefSeq" id="WP_138126795.1">
    <property type="nucleotide sequence ID" value="NZ_SWLG01000007.1"/>
</dbReference>